<organism evidence="2 3">
    <name type="scientific">Amniculicola lignicola CBS 123094</name>
    <dbReference type="NCBI Taxonomy" id="1392246"/>
    <lineage>
        <taxon>Eukaryota</taxon>
        <taxon>Fungi</taxon>
        <taxon>Dikarya</taxon>
        <taxon>Ascomycota</taxon>
        <taxon>Pezizomycotina</taxon>
        <taxon>Dothideomycetes</taxon>
        <taxon>Pleosporomycetidae</taxon>
        <taxon>Pleosporales</taxon>
        <taxon>Amniculicolaceae</taxon>
        <taxon>Amniculicola</taxon>
    </lineage>
</organism>
<proteinExistence type="predicted"/>
<evidence type="ECO:0000313" key="3">
    <source>
        <dbReference type="Proteomes" id="UP000799779"/>
    </source>
</evidence>
<dbReference type="EMBL" id="ML977599">
    <property type="protein sequence ID" value="KAF1999005.1"/>
    <property type="molecule type" value="Genomic_DNA"/>
</dbReference>
<feature type="compositionally biased region" description="Low complexity" evidence="1">
    <location>
        <begin position="145"/>
        <end position="155"/>
    </location>
</feature>
<feature type="region of interest" description="Disordered" evidence="1">
    <location>
        <begin position="1"/>
        <end position="210"/>
    </location>
</feature>
<feature type="compositionally biased region" description="Basic and acidic residues" evidence="1">
    <location>
        <begin position="123"/>
        <end position="132"/>
    </location>
</feature>
<protein>
    <submittedName>
        <fullName evidence="2">Uncharacterized protein</fullName>
    </submittedName>
</protein>
<feature type="compositionally biased region" description="Low complexity" evidence="1">
    <location>
        <begin position="184"/>
        <end position="195"/>
    </location>
</feature>
<evidence type="ECO:0000256" key="1">
    <source>
        <dbReference type="SAM" id="MobiDB-lite"/>
    </source>
</evidence>
<feature type="compositionally biased region" description="Low complexity" evidence="1">
    <location>
        <begin position="13"/>
        <end position="37"/>
    </location>
</feature>
<reference evidence="2" key="1">
    <citation type="journal article" date="2020" name="Stud. Mycol.">
        <title>101 Dothideomycetes genomes: a test case for predicting lifestyles and emergence of pathogens.</title>
        <authorList>
            <person name="Haridas S."/>
            <person name="Albert R."/>
            <person name="Binder M."/>
            <person name="Bloem J."/>
            <person name="Labutti K."/>
            <person name="Salamov A."/>
            <person name="Andreopoulos B."/>
            <person name="Baker S."/>
            <person name="Barry K."/>
            <person name="Bills G."/>
            <person name="Bluhm B."/>
            <person name="Cannon C."/>
            <person name="Castanera R."/>
            <person name="Culley D."/>
            <person name="Daum C."/>
            <person name="Ezra D."/>
            <person name="Gonzalez J."/>
            <person name="Henrissat B."/>
            <person name="Kuo A."/>
            <person name="Liang C."/>
            <person name="Lipzen A."/>
            <person name="Lutzoni F."/>
            <person name="Magnuson J."/>
            <person name="Mondo S."/>
            <person name="Nolan M."/>
            <person name="Ohm R."/>
            <person name="Pangilinan J."/>
            <person name="Park H.-J."/>
            <person name="Ramirez L."/>
            <person name="Alfaro M."/>
            <person name="Sun H."/>
            <person name="Tritt A."/>
            <person name="Yoshinaga Y."/>
            <person name="Zwiers L.-H."/>
            <person name="Turgeon B."/>
            <person name="Goodwin S."/>
            <person name="Spatafora J."/>
            <person name="Crous P."/>
            <person name="Grigoriev I."/>
        </authorList>
    </citation>
    <scope>NUCLEOTIDE SEQUENCE</scope>
    <source>
        <strain evidence="2">CBS 123094</strain>
    </source>
</reference>
<accession>A0A6A5WIP1</accession>
<dbReference type="Proteomes" id="UP000799779">
    <property type="component" value="Unassembled WGS sequence"/>
</dbReference>
<gene>
    <name evidence="2" type="ORF">P154DRAFT_577394</name>
</gene>
<keyword evidence="3" id="KW-1185">Reference proteome</keyword>
<name>A0A6A5WIP1_9PLEO</name>
<dbReference type="AlphaFoldDB" id="A0A6A5WIP1"/>
<feature type="compositionally biased region" description="Basic residues" evidence="1">
    <location>
        <begin position="90"/>
        <end position="100"/>
    </location>
</feature>
<sequence>MAVMARVGGGGTATPPRTRPQAPNGVDAANAGAQVAAPCWRHRPGARTSSPGDRPSKHQTETTRAFETAVEQFNPPALRVDSSTTTRDTHTRRPNRRTRRAAALCPSAPLRRPPIARTRRPRRPDERSRRQNDSACKAPGPSDSRASATAAAASRQRARQTRPPREAPSEADVDSNPGWTRFCAPHAARASAPRSLVNDDCTPAIRPRPR</sequence>
<evidence type="ECO:0000313" key="2">
    <source>
        <dbReference type="EMBL" id="KAF1999005.1"/>
    </source>
</evidence>